<feature type="transmembrane region" description="Helical" evidence="2">
    <location>
        <begin position="6"/>
        <end position="23"/>
    </location>
</feature>
<keyword evidence="2" id="KW-0472">Membrane</keyword>
<evidence type="ECO:0000313" key="4">
    <source>
        <dbReference type="Proteomes" id="UP000295008"/>
    </source>
</evidence>
<feature type="transmembrane region" description="Helical" evidence="2">
    <location>
        <begin position="32"/>
        <end position="51"/>
    </location>
</feature>
<evidence type="ECO:0000256" key="1">
    <source>
        <dbReference type="SAM" id="MobiDB-lite"/>
    </source>
</evidence>
<feature type="region of interest" description="Disordered" evidence="1">
    <location>
        <begin position="200"/>
        <end position="226"/>
    </location>
</feature>
<protein>
    <submittedName>
        <fullName evidence="3">Putative membrane protein</fullName>
    </submittedName>
</protein>
<reference evidence="3 4" key="1">
    <citation type="submission" date="2019-03" db="EMBL/GenBank/DDBJ databases">
        <title>Genomic Encyclopedia of Type Strains, Phase IV (KMG-IV): sequencing the most valuable type-strain genomes for metagenomic binning, comparative biology and taxonomic classification.</title>
        <authorList>
            <person name="Goeker M."/>
        </authorList>
    </citation>
    <scope>NUCLEOTIDE SEQUENCE [LARGE SCALE GENOMIC DNA]</scope>
    <source>
        <strain evidence="3 4">LX-B</strain>
    </source>
</reference>
<feature type="transmembrane region" description="Helical" evidence="2">
    <location>
        <begin position="116"/>
        <end position="131"/>
    </location>
</feature>
<feature type="transmembrane region" description="Helical" evidence="2">
    <location>
        <begin position="166"/>
        <end position="187"/>
    </location>
</feature>
<evidence type="ECO:0000313" key="3">
    <source>
        <dbReference type="EMBL" id="TCL69343.1"/>
    </source>
</evidence>
<dbReference type="EMBL" id="SLUN01000012">
    <property type="protein sequence ID" value="TCL69343.1"/>
    <property type="molecule type" value="Genomic_DNA"/>
</dbReference>
<dbReference type="Proteomes" id="UP000295008">
    <property type="component" value="Unassembled WGS sequence"/>
</dbReference>
<feature type="transmembrane region" description="Helical" evidence="2">
    <location>
        <begin position="136"/>
        <end position="154"/>
    </location>
</feature>
<keyword evidence="2" id="KW-1133">Transmembrane helix</keyword>
<feature type="compositionally biased region" description="Basic and acidic residues" evidence="1">
    <location>
        <begin position="202"/>
        <end position="226"/>
    </location>
</feature>
<sequence>MIGVLLLVVVGILIFLGMAHQVLDRLYLSDRGGLIFIGALVVGSFIDIPVWSNPKVTLNIGGALLPLGLAIYVLIKAGSAKEWLRSLIGIVVTVGVLYGVSRLYRFDTKSGIIEPQYLWAILSAVIAYVVGRSRRLAFIIATVGLIAMDVVRFFEVIGLGISAPVLIGGAGAFDTIVVASILAVLLAEIIGEGREALQGGPVREERPAELREALDHPEGTGKEEEK</sequence>
<gene>
    <name evidence="3" type="ORF">EDC14_101240</name>
</gene>
<evidence type="ECO:0000256" key="2">
    <source>
        <dbReference type="SAM" id="Phobius"/>
    </source>
</evidence>
<name>A0A4R1RSA2_HYDET</name>
<dbReference type="InterPro" id="IPR011672">
    <property type="entry name" value="DUF1614"/>
</dbReference>
<dbReference type="Pfam" id="PF07758">
    <property type="entry name" value="DUF1614"/>
    <property type="match status" value="1"/>
</dbReference>
<keyword evidence="4" id="KW-1185">Reference proteome</keyword>
<feature type="transmembrane region" description="Helical" evidence="2">
    <location>
        <begin position="87"/>
        <end position="104"/>
    </location>
</feature>
<feature type="transmembrane region" description="Helical" evidence="2">
    <location>
        <begin position="57"/>
        <end position="75"/>
    </location>
</feature>
<organism evidence="3 4">
    <name type="scientific">Hydrogenispora ethanolica</name>
    <dbReference type="NCBI Taxonomy" id="1082276"/>
    <lineage>
        <taxon>Bacteria</taxon>
        <taxon>Bacillati</taxon>
        <taxon>Bacillota</taxon>
        <taxon>Hydrogenispora</taxon>
    </lineage>
</organism>
<proteinExistence type="predicted"/>
<comment type="caution">
    <text evidence="3">The sequence shown here is derived from an EMBL/GenBank/DDBJ whole genome shotgun (WGS) entry which is preliminary data.</text>
</comment>
<keyword evidence="2" id="KW-0812">Transmembrane</keyword>
<accession>A0A4R1RSA2</accession>
<dbReference type="OrthoDB" id="1679952at2"/>
<dbReference type="AlphaFoldDB" id="A0A4R1RSA2"/>
<dbReference type="RefSeq" id="WP_132014364.1">
    <property type="nucleotide sequence ID" value="NZ_SLUN01000012.1"/>
</dbReference>